<organism evidence="14 15">
    <name type="scientific">Ensifer oleiphilus</name>
    <dbReference type="NCBI Taxonomy" id="2742698"/>
    <lineage>
        <taxon>Bacteria</taxon>
        <taxon>Pseudomonadati</taxon>
        <taxon>Pseudomonadota</taxon>
        <taxon>Alphaproteobacteria</taxon>
        <taxon>Hyphomicrobiales</taxon>
        <taxon>Rhizobiaceae</taxon>
        <taxon>Sinorhizobium/Ensifer group</taxon>
        <taxon>Ensifer</taxon>
    </lineage>
</organism>
<dbReference type="Proteomes" id="UP000520198">
    <property type="component" value="Unassembled WGS sequence"/>
</dbReference>
<keyword evidence="3 11" id="KW-0548">Nucleotidyltransferase</keyword>
<dbReference type="GO" id="GO:0006261">
    <property type="term" value="P:DNA-templated DNA replication"/>
    <property type="evidence" value="ECO:0007669"/>
    <property type="project" value="TreeGrafter"/>
</dbReference>
<dbReference type="AlphaFoldDB" id="A0A7Y6Q1I0"/>
<evidence type="ECO:0000256" key="6">
    <source>
        <dbReference type="ARBA" id="ARBA00022741"/>
    </source>
</evidence>
<sequence length="624" mass="67046">MSDETSISSEQKPAAYRVLARKYRPKDFSDLMVGQEPMVRTLTNAFETGRIAQAYMLTGVRGVGKTTTARILARALNYKTPDIDRPTIDLRVPGEHCQAIMDGRHVDVIEMDAASHTGIDDIREIIEQVRYRPVSARYKVYIIDEVHMLSTQAFNGLLKTLEEPPEHVKFIFATTEIRKVPITVLSRCQRFDLRRISGSDLVGLFSTILGKEGVSFDPEALAMVARAAEGSARDGLSLLDQAIAHGGGSVEVETVRSMLGLADRARIVDLFDHIVRGDVAAALGEFTAQYEAGANPTVVLTDLADFTHLVTRLKYVPDAANDQSLSEIERMRGAEFAGSVAVTTLSRIWQMLLKGIPEAESSSRPAGAAEMVLIRLAHAAHLPSPEDAARRVLELSGSDSGGARPTSGGGGNGGGMQASAGAPLQAQAAQPTSIGRPTGNGATMLRAVPDVSPQPISVGHTEERPAAAPAAKAQPAVPVNSVSDIADLCGKNKDIKLKTLVRGFIRLVRIEPGRLDVNVSDDAPKTLLGELAVKLKEWTGIHWIVSYSRDPGEPTMIEAEQRAQEKRVSDARQDPDVAAILARFPGAKITDVRIRAVEEEETESVAPATAESADGDIVPGDDIE</sequence>
<dbReference type="GO" id="GO:0009360">
    <property type="term" value="C:DNA polymerase III complex"/>
    <property type="evidence" value="ECO:0007669"/>
    <property type="project" value="InterPro"/>
</dbReference>
<dbReference type="InterPro" id="IPR045085">
    <property type="entry name" value="HLD_clamp_pol_III_gamma_tau"/>
</dbReference>
<proteinExistence type="inferred from homology"/>
<feature type="region of interest" description="Disordered" evidence="12">
    <location>
        <begin position="396"/>
        <end position="475"/>
    </location>
</feature>
<dbReference type="Pfam" id="PF12362">
    <property type="entry name" value="DUF3646"/>
    <property type="match status" value="1"/>
</dbReference>
<feature type="compositionally biased region" description="Low complexity" evidence="12">
    <location>
        <begin position="417"/>
        <end position="430"/>
    </location>
</feature>
<dbReference type="NCBIfam" id="NF006585">
    <property type="entry name" value="PRK09111.1"/>
    <property type="match status" value="1"/>
</dbReference>
<keyword evidence="9 11" id="KW-0239">DNA-directed DNA polymerase</keyword>
<keyword evidence="8 11" id="KW-0067">ATP-binding</keyword>
<name>A0A7Y6Q1I0_9HYPH</name>
<dbReference type="GO" id="GO:0003887">
    <property type="term" value="F:DNA-directed DNA polymerase activity"/>
    <property type="evidence" value="ECO:0007669"/>
    <property type="project" value="UniProtKB-KW"/>
</dbReference>
<dbReference type="NCBIfam" id="TIGR02397">
    <property type="entry name" value="dnaX_nterm"/>
    <property type="match status" value="1"/>
</dbReference>
<dbReference type="InterPro" id="IPR022107">
    <property type="entry name" value="DNA_pol_III_gamma/tau_C"/>
</dbReference>
<dbReference type="Gene3D" id="1.10.8.60">
    <property type="match status" value="1"/>
</dbReference>
<evidence type="ECO:0000313" key="15">
    <source>
        <dbReference type="Proteomes" id="UP000520198"/>
    </source>
</evidence>
<evidence type="ECO:0000256" key="5">
    <source>
        <dbReference type="ARBA" id="ARBA00022723"/>
    </source>
</evidence>
<comment type="catalytic activity">
    <reaction evidence="10 11">
        <text>DNA(n) + a 2'-deoxyribonucleoside 5'-triphosphate = DNA(n+1) + diphosphate</text>
        <dbReference type="Rhea" id="RHEA:22508"/>
        <dbReference type="Rhea" id="RHEA-COMP:17339"/>
        <dbReference type="Rhea" id="RHEA-COMP:17340"/>
        <dbReference type="ChEBI" id="CHEBI:33019"/>
        <dbReference type="ChEBI" id="CHEBI:61560"/>
        <dbReference type="ChEBI" id="CHEBI:173112"/>
        <dbReference type="EC" id="2.7.7.7"/>
    </reaction>
</comment>
<dbReference type="Pfam" id="PF13177">
    <property type="entry name" value="DNA_pol3_delta2"/>
    <property type="match status" value="1"/>
</dbReference>
<evidence type="ECO:0000256" key="3">
    <source>
        <dbReference type="ARBA" id="ARBA00022695"/>
    </source>
</evidence>
<evidence type="ECO:0000256" key="11">
    <source>
        <dbReference type="RuleBase" id="RU364063"/>
    </source>
</evidence>
<dbReference type="InterPro" id="IPR027417">
    <property type="entry name" value="P-loop_NTPase"/>
</dbReference>
<comment type="function">
    <text evidence="11">DNA polymerase III is a complex, multichain enzyme responsible for most of the replicative synthesis in bacteria. This DNA polymerase also exhibits 3' to 5' exonuclease activity.</text>
</comment>
<dbReference type="Pfam" id="PF22608">
    <property type="entry name" value="DNAX_ATPase_lid"/>
    <property type="match status" value="1"/>
</dbReference>
<dbReference type="PANTHER" id="PTHR11669">
    <property type="entry name" value="REPLICATION FACTOR C / DNA POLYMERASE III GAMMA-TAU SUBUNIT"/>
    <property type="match status" value="1"/>
</dbReference>
<dbReference type="SUPFAM" id="SSF52540">
    <property type="entry name" value="P-loop containing nucleoside triphosphate hydrolases"/>
    <property type="match status" value="1"/>
</dbReference>
<dbReference type="GO" id="GO:0003677">
    <property type="term" value="F:DNA binding"/>
    <property type="evidence" value="ECO:0007669"/>
    <property type="project" value="InterPro"/>
</dbReference>
<feature type="compositionally biased region" description="Low complexity" evidence="12">
    <location>
        <begin position="466"/>
        <end position="475"/>
    </location>
</feature>
<dbReference type="InterPro" id="IPR022754">
    <property type="entry name" value="DNA_pol_III_gamma-3"/>
</dbReference>
<comment type="similarity">
    <text evidence="1 11">Belongs to the DnaX/STICHEL family.</text>
</comment>
<dbReference type="FunFam" id="3.40.50.300:FF:000014">
    <property type="entry name" value="DNA polymerase III subunit gamma/tau"/>
    <property type="match status" value="1"/>
</dbReference>
<dbReference type="InterPro" id="IPR050238">
    <property type="entry name" value="DNA_Rep/Repair_Clamp_Loader"/>
</dbReference>
<dbReference type="GO" id="GO:0005524">
    <property type="term" value="F:ATP binding"/>
    <property type="evidence" value="ECO:0007669"/>
    <property type="project" value="UniProtKB-KW"/>
</dbReference>
<evidence type="ECO:0000256" key="12">
    <source>
        <dbReference type="SAM" id="MobiDB-lite"/>
    </source>
</evidence>
<feature type="compositionally biased region" description="Gly residues" evidence="12">
    <location>
        <begin position="407"/>
        <end position="416"/>
    </location>
</feature>
<dbReference type="FunFam" id="1.10.8.60:FF:000013">
    <property type="entry name" value="DNA polymerase III subunit gamma/tau"/>
    <property type="match status" value="1"/>
</dbReference>
<evidence type="ECO:0000256" key="2">
    <source>
        <dbReference type="ARBA" id="ARBA00022679"/>
    </source>
</evidence>
<protein>
    <recommendedName>
        <fullName evidence="11">DNA polymerase III subunit gamma/tau</fullName>
        <ecNumber evidence="11">2.7.7.7</ecNumber>
    </recommendedName>
</protein>
<evidence type="ECO:0000256" key="1">
    <source>
        <dbReference type="ARBA" id="ARBA00006360"/>
    </source>
</evidence>
<keyword evidence="4 11" id="KW-0235">DNA replication</keyword>
<dbReference type="EMBL" id="JABWDU010000001">
    <property type="protein sequence ID" value="NVD37339.1"/>
    <property type="molecule type" value="Genomic_DNA"/>
</dbReference>
<reference evidence="14 15" key="1">
    <citation type="submission" date="2020-06" db="EMBL/GenBank/DDBJ databases">
        <authorList>
            <person name="Grouzdev D.S."/>
        </authorList>
    </citation>
    <scope>NUCLEOTIDE SEQUENCE [LARGE SCALE GENOMIC DNA]</scope>
    <source>
        <strain evidence="14 15">HO-A22</strain>
    </source>
</reference>
<keyword evidence="15" id="KW-1185">Reference proteome</keyword>
<dbReference type="GO" id="GO:0046872">
    <property type="term" value="F:metal ion binding"/>
    <property type="evidence" value="ECO:0007669"/>
    <property type="project" value="UniProtKB-KW"/>
</dbReference>
<dbReference type="CDD" id="cd18137">
    <property type="entry name" value="HLD_clamp_pol_III_gamma_tau"/>
    <property type="match status" value="1"/>
</dbReference>
<dbReference type="InterPro" id="IPR003593">
    <property type="entry name" value="AAA+_ATPase"/>
</dbReference>
<dbReference type="Gene3D" id="1.20.272.10">
    <property type="match status" value="1"/>
</dbReference>
<dbReference type="Gene3D" id="3.40.50.300">
    <property type="entry name" value="P-loop containing nucleotide triphosphate hydrolases"/>
    <property type="match status" value="1"/>
</dbReference>
<evidence type="ECO:0000256" key="9">
    <source>
        <dbReference type="ARBA" id="ARBA00022932"/>
    </source>
</evidence>
<keyword evidence="7" id="KW-0862">Zinc</keyword>
<comment type="subunit">
    <text evidence="11">DNA polymerase III contains a core (composed of alpha, epsilon and theta chains) that associates with a tau subunit. This core dimerizes to form the POLIII' complex. PolIII' associates with the gamma complex (composed of gamma, delta, delta', psi and chi chains) and with the beta chain to form the complete DNA polymerase III complex.</text>
</comment>
<dbReference type="Pfam" id="PF12169">
    <property type="entry name" value="DNA_pol3_gamma3"/>
    <property type="match status" value="1"/>
</dbReference>
<evidence type="ECO:0000259" key="13">
    <source>
        <dbReference type="SMART" id="SM00382"/>
    </source>
</evidence>
<evidence type="ECO:0000256" key="4">
    <source>
        <dbReference type="ARBA" id="ARBA00022705"/>
    </source>
</evidence>
<evidence type="ECO:0000313" key="14">
    <source>
        <dbReference type="EMBL" id="NVD37339.1"/>
    </source>
</evidence>
<dbReference type="InterPro" id="IPR008921">
    <property type="entry name" value="DNA_pol3_clamp-load_cplx_C"/>
</dbReference>
<evidence type="ECO:0000256" key="10">
    <source>
        <dbReference type="ARBA" id="ARBA00049244"/>
    </source>
</evidence>
<evidence type="ECO:0000256" key="8">
    <source>
        <dbReference type="ARBA" id="ARBA00022840"/>
    </source>
</evidence>
<keyword evidence="2 11" id="KW-0808">Transferase</keyword>
<accession>A0A7Y6Q1I0</accession>
<dbReference type="EC" id="2.7.7.7" evidence="11"/>
<keyword evidence="5" id="KW-0479">Metal-binding</keyword>
<feature type="domain" description="AAA+ ATPase" evidence="13">
    <location>
        <begin position="51"/>
        <end position="197"/>
    </location>
</feature>
<dbReference type="CDD" id="cd00009">
    <property type="entry name" value="AAA"/>
    <property type="match status" value="1"/>
</dbReference>
<feature type="region of interest" description="Disordered" evidence="12">
    <location>
        <begin position="599"/>
        <end position="624"/>
    </location>
</feature>
<gene>
    <name evidence="11" type="primary">dnaX</name>
    <name evidence="14" type="ORF">HT585_00610</name>
</gene>
<dbReference type="InterPro" id="IPR012763">
    <property type="entry name" value="DNA_pol_III_sug/sutau_N"/>
</dbReference>
<evidence type="ECO:0000256" key="7">
    <source>
        <dbReference type="ARBA" id="ARBA00022833"/>
    </source>
</evidence>
<dbReference type="RefSeq" id="WP_176351163.1">
    <property type="nucleotide sequence ID" value="NZ_JABWDU010000001.1"/>
</dbReference>
<keyword evidence="6 11" id="KW-0547">Nucleotide-binding</keyword>
<dbReference type="SMART" id="SM00382">
    <property type="entry name" value="AAA"/>
    <property type="match status" value="1"/>
</dbReference>
<dbReference type="PANTHER" id="PTHR11669:SF0">
    <property type="entry name" value="PROTEIN STICHEL-LIKE 2"/>
    <property type="match status" value="1"/>
</dbReference>
<comment type="caution">
    <text evidence="14">The sequence shown here is derived from an EMBL/GenBank/DDBJ whole genome shotgun (WGS) entry which is preliminary data.</text>
</comment>
<dbReference type="SUPFAM" id="SSF48019">
    <property type="entry name" value="post-AAA+ oligomerization domain-like"/>
    <property type="match status" value="1"/>
</dbReference>
<dbReference type="FunFam" id="1.20.272.10:FF:000003">
    <property type="entry name" value="DNA polymerase III subunit gamma/tau"/>
    <property type="match status" value="1"/>
</dbReference>